<dbReference type="AlphaFoldDB" id="A0A7W6BGW5"/>
<dbReference type="InterPro" id="IPR003423">
    <property type="entry name" value="OMP_efflux"/>
</dbReference>
<accession>A0A7W6BGW5</accession>
<keyword evidence="2" id="KW-1134">Transmembrane beta strand</keyword>
<dbReference type="Pfam" id="PF02321">
    <property type="entry name" value="OEP"/>
    <property type="match status" value="2"/>
</dbReference>
<dbReference type="PANTHER" id="PTHR30203">
    <property type="entry name" value="OUTER MEMBRANE CATION EFFLUX PROTEIN"/>
    <property type="match status" value="1"/>
</dbReference>
<proteinExistence type="inferred from homology"/>
<dbReference type="EMBL" id="JACIDT010000002">
    <property type="protein sequence ID" value="MBB3924801.1"/>
    <property type="molecule type" value="Genomic_DNA"/>
</dbReference>
<name>A0A7W6BGW5_9SPHN</name>
<protein>
    <submittedName>
        <fullName evidence="3">NodT family efflux transporter outer membrane factor (OMF) lipoprotein</fullName>
    </submittedName>
</protein>
<keyword evidence="2" id="KW-0812">Transmembrane</keyword>
<comment type="caution">
    <text evidence="3">The sequence shown here is derived from an EMBL/GenBank/DDBJ whole genome shotgun (WGS) entry which is preliminary data.</text>
</comment>
<organism evidence="3 4">
    <name type="scientific">Sphingobium jiangsuense</name>
    <dbReference type="NCBI Taxonomy" id="870476"/>
    <lineage>
        <taxon>Bacteria</taxon>
        <taxon>Pseudomonadati</taxon>
        <taxon>Pseudomonadota</taxon>
        <taxon>Alphaproteobacteria</taxon>
        <taxon>Sphingomonadales</taxon>
        <taxon>Sphingomonadaceae</taxon>
        <taxon>Sphingobium</taxon>
    </lineage>
</organism>
<dbReference type="Gene3D" id="1.20.1600.10">
    <property type="entry name" value="Outer membrane efflux proteins (OEP)"/>
    <property type="match status" value="1"/>
</dbReference>
<dbReference type="SUPFAM" id="SSF56954">
    <property type="entry name" value="Outer membrane efflux proteins (OEP)"/>
    <property type="match status" value="1"/>
</dbReference>
<evidence type="ECO:0000256" key="2">
    <source>
        <dbReference type="RuleBase" id="RU362097"/>
    </source>
</evidence>
<keyword evidence="4" id="KW-1185">Reference proteome</keyword>
<gene>
    <name evidence="3" type="ORF">GGR43_000502</name>
</gene>
<dbReference type="Proteomes" id="UP000571950">
    <property type="component" value="Unassembled WGS sequence"/>
</dbReference>
<comment type="subcellular location">
    <subcellularLocation>
        <location evidence="2">Cell membrane</location>
        <topology evidence="2">Lipid-anchor</topology>
    </subcellularLocation>
</comment>
<keyword evidence="2 3" id="KW-0449">Lipoprotein</keyword>
<dbReference type="GO" id="GO:0005886">
    <property type="term" value="C:plasma membrane"/>
    <property type="evidence" value="ECO:0007669"/>
    <property type="project" value="UniProtKB-SubCell"/>
</dbReference>
<comment type="similarity">
    <text evidence="1 2">Belongs to the outer membrane factor (OMF) (TC 1.B.17) family.</text>
</comment>
<dbReference type="InterPro" id="IPR010131">
    <property type="entry name" value="MdtP/NodT-like"/>
</dbReference>
<dbReference type="PANTHER" id="PTHR30203:SF21">
    <property type="entry name" value="OUTER MEMBRANE COMPONENT OF MULTIDRUG EFFLUX PUMP-RELATED"/>
    <property type="match status" value="1"/>
</dbReference>
<keyword evidence="2" id="KW-0472">Membrane</keyword>
<evidence type="ECO:0000256" key="1">
    <source>
        <dbReference type="ARBA" id="ARBA00007613"/>
    </source>
</evidence>
<dbReference type="GO" id="GO:0015562">
    <property type="term" value="F:efflux transmembrane transporter activity"/>
    <property type="evidence" value="ECO:0007669"/>
    <property type="project" value="InterPro"/>
</dbReference>
<dbReference type="RefSeq" id="WP_188070384.1">
    <property type="nucleotide sequence ID" value="NZ_JACIDT010000002.1"/>
</dbReference>
<keyword evidence="2" id="KW-0564">Palmitate</keyword>
<evidence type="ECO:0000313" key="4">
    <source>
        <dbReference type="Proteomes" id="UP000571950"/>
    </source>
</evidence>
<dbReference type="Gene3D" id="2.20.200.10">
    <property type="entry name" value="Outer membrane efflux proteins (OEP)"/>
    <property type="match status" value="1"/>
</dbReference>
<dbReference type="NCBIfam" id="TIGR01845">
    <property type="entry name" value="outer_NodT"/>
    <property type="match status" value="1"/>
</dbReference>
<evidence type="ECO:0000313" key="3">
    <source>
        <dbReference type="EMBL" id="MBB3924801.1"/>
    </source>
</evidence>
<dbReference type="PROSITE" id="PS51257">
    <property type="entry name" value="PROKAR_LIPOPROTEIN"/>
    <property type="match status" value="1"/>
</dbReference>
<reference evidence="3 4" key="1">
    <citation type="submission" date="2020-08" db="EMBL/GenBank/DDBJ databases">
        <title>Genomic Encyclopedia of Type Strains, Phase IV (KMG-IV): sequencing the most valuable type-strain genomes for metagenomic binning, comparative biology and taxonomic classification.</title>
        <authorList>
            <person name="Goeker M."/>
        </authorList>
    </citation>
    <scope>NUCLEOTIDE SEQUENCE [LARGE SCALE GENOMIC DNA]</scope>
    <source>
        <strain evidence="3 4">DSM 26189</strain>
    </source>
</reference>
<sequence length="480" mass="50377">MVRRGLASLFAAALLGGCATVGPDYHLPEAAKINAPAAQGAFLSGAAVTGAEPLPDRWWKLYDDPVLDGLVARALAANTDLRVAQANLERSLALLDERGAAREVQGMVNAETSWAQRSAEAELQHVKPPVRQIYNAGAAVGYDLDLFGAIRRGIEAASADAEAAVAARDLVRVTVAAETARAYADLCNAGHQIEVLGRAIAVQEKGIALTRALIAHGRAARFELDRQQGLLEASRAGLPRLGARQRGAAYRLAALTGGTPREADPALPGCRRPLELTRRIPVGDGRALLKRRPDIRMAERRLAATTARIGVATAALYPDIRLGASIGSTGAAADFLSPLTNRFGLGPLIGWTLNRHAARARIEATQAQARADLAAFDGAVLNALREVETALDGYAAGLEQQRGLERARDEAARVAARTAQLRRGGKVGALPALEADRDLVAAEQALAQAKAATNADQIALFLALGGGWMEEGTEGASGSR</sequence>